<comment type="caution">
    <text evidence="9">The sequence shown here is derived from an EMBL/GenBank/DDBJ whole genome shotgun (WGS) entry which is preliminary data.</text>
</comment>
<feature type="transmembrane region" description="Helical" evidence="7">
    <location>
        <begin position="108"/>
        <end position="134"/>
    </location>
</feature>
<evidence type="ECO:0000313" key="9">
    <source>
        <dbReference type="EMBL" id="MBB5790089.1"/>
    </source>
</evidence>
<evidence type="ECO:0000259" key="8">
    <source>
        <dbReference type="PROSITE" id="PS50928"/>
    </source>
</evidence>
<organism evidence="9 10">
    <name type="scientific">Jiangella mangrovi</name>
    <dbReference type="NCBI Taxonomy" id="1524084"/>
    <lineage>
        <taxon>Bacteria</taxon>
        <taxon>Bacillati</taxon>
        <taxon>Actinomycetota</taxon>
        <taxon>Actinomycetes</taxon>
        <taxon>Jiangellales</taxon>
        <taxon>Jiangellaceae</taxon>
        <taxon>Jiangella</taxon>
    </lineage>
</organism>
<dbReference type="InterPro" id="IPR035906">
    <property type="entry name" value="MetI-like_sf"/>
</dbReference>
<feature type="transmembrane region" description="Helical" evidence="7">
    <location>
        <begin position="276"/>
        <end position="296"/>
    </location>
</feature>
<dbReference type="SUPFAM" id="SSF161098">
    <property type="entry name" value="MetI-like"/>
    <property type="match status" value="1"/>
</dbReference>
<keyword evidence="6 7" id="KW-0472">Membrane</keyword>
<keyword evidence="2 7" id="KW-0813">Transport</keyword>
<keyword evidence="4 7" id="KW-0812">Transmembrane</keyword>
<evidence type="ECO:0000256" key="2">
    <source>
        <dbReference type="ARBA" id="ARBA00022448"/>
    </source>
</evidence>
<dbReference type="Gene3D" id="1.10.3720.10">
    <property type="entry name" value="MetI-like"/>
    <property type="match status" value="1"/>
</dbReference>
<dbReference type="RefSeq" id="WP_221441233.1">
    <property type="nucleotide sequence ID" value="NZ_JACHMM010000001.1"/>
</dbReference>
<dbReference type="GO" id="GO:0055085">
    <property type="term" value="P:transmembrane transport"/>
    <property type="evidence" value="ECO:0007669"/>
    <property type="project" value="InterPro"/>
</dbReference>
<protein>
    <submittedName>
        <fullName evidence="9">Peptide/nickel transport system permease protein</fullName>
    </submittedName>
</protein>
<evidence type="ECO:0000256" key="4">
    <source>
        <dbReference type="ARBA" id="ARBA00022692"/>
    </source>
</evidence>
<evidence type="ECO:0000256" key="5">
    <source>
        <dbReference type="ARBA" id="ARBA00022989"/>
    </source>
</evidence>
<keyword evidence="5 7" id="KW-1133">Transmembrane helix</keyword>
<sequence length="310" mass="32994">MARVDQEIVPAVVPAEPAAPTARRLGRRRPSRPRRSVDVLAWACGVWLLVLTLAAILAPLLPIGEHEDSALTLAEPIYARPDLGSSHPLGTNALGLDLLARVIYGARISLTVCTAAVLIGMTVGGLIGITAGYLRGKVDVVVGIVTNSLLAVPTLIMLIALASVLRPTPFTMAIALALVATPGMIRVARANTLALAQREYVTVARALGARRSRIIVRELLPNVALSIIPLGMIYISALIVAEASLSFLGIGIQAPRPTWGNMISEGQAGVMEQHPFLVVVPAVALFLTVFSFNLIGERLRGRWDTRQVKL</sequence>
<dbReference type="CDD" id="cd06261">
    <property type="entry name" value="TM_PBP2"/>
    <property type="match status" value="1"/>
</dbReference>
<keyword evidence="10" id="KW-1185">Reference proteome</keyword>
<evidence type="ECO:0000256" key="3">
    <source>
        <dbReference type="ARBA" id="ARBA00022475"/>
    </source>
</evidence>
<dbReference type="Proteomes" id="UP000542813">
    <property type="component" value="Unassembled WGS sequence"/>
</dbReference>
<reference evidence="9 10" key="1">
    <citation type="submission" date="2020-08" db="EMBL/GenBank/DDBJ databases">
        <title>Sequencing the genomes of 1000 actinobacteria strains.</title>
        <authorList>
            <person name="Klenk H.-P."/>
        </authorList>
    </citation>
    <scope>NUCLEOTIDE SEQUENCE [LARGE SCALE GENOMIC DNA]</scope>
    <source>
        <strain evidence="9 10">DSM 102122</strain>
    </source>
</reference>
<dbReference type="EMBL" id="JACHMM010000001">
    <property type="protein sequence ID" value="MBB5790089.1"/>
    <property type="molecule type" value="Genomic_DNA"/>
</dbReference>
<proteinExistence type="inferred from homology"/>
<dbReference type="Pfam" id="PF00528">
    <property type="entry name" value="BPD_transp_1"/>
    <property type="match status" value="1"/>
</dbReference>
<keyword evidence="3" id="KW-1003">Cell membrane</keyword>
<dbReference type="PROSITE" id="PS50928">
    <property type="entry name" value="ABC_TM1"/>
    <property type="match status" value="1"/>
</dbReference>
<dbReference type="GO" id="GO:0005886">
    <property type="term" value="C:plasma membrane"/>
    <property type="evidence" value="ECO:0007669"/>
    <property type="project" value="UniProtKB-SubCell"/>
</dbReference>
<evidence type="ECO:0000256" key="7">
    <source>
        <dbReference type="RuleBase" id="RU363032"/>
    </source>
</evidence>
<feature type="transmembrane region" description="Helical" evidence="7">
    <location>
        <begin position="39"/>
        <end position="61"/>
    </location>
</feature>
<evidence type="ECO:0000256" key="1">
    <source>
        <dbReference type="ARBA" id="ARBA00004651"/>
    </source>
</evidence>
<name>A0A7W9GUM8_9ACTN</name>
<gene>
    <name evidence="9" type="ORF">HD601_004664</name>
</gene>
<feature type="domain" description="ABC transmembrane type-1" evidence="8">
    <location>
        <begin position="106"/>
        <end position="296"/>
    </location>
</feature>
<dbReference type="AlphaFoldDB" id="A0A7W9GUM8"/>
<dbReference type="PANTHER" id="PTHR43386">
    <property type="entry name" value="OLIGOPEPTIDE TRANSPORT SYSTEM PERMEASE PROTEIN APPC"/>
    <property type="match status" value="1"/>
</dbReference>
<comment type="subcellular location">
    <subcellularLocation>
        <location evidence="1 7">Cell membrane</location>
        <topology evidence="1 7">Multi-pass membrane protein</topology>
    </subcellularLocation>
</comment>
<evidence type="ECO:0000313" key="10">
    <source>
        <dbReference type="Proteomes" id="UP000542813"/>
    </source>
</evidence>
<accession>A0A7W9GUM8</accession>
<evidence type="ECO:0000256" key="6">
    <source>
        <dbReference type="ARBA" id="ARBA00023136"/>
    </source>
</evidence>
<comment type="similarity">
    <text evidence="7">Belongs to the binding-protein-dependent transport system permease family.</text>
</comment>
<dbReference type="InterPro" id="IPR000515">
    <property type="entry name" value="MetI-like"/>
</dbReference>
<dbReference type="PANTHER" id="PTHR43386:SF1">
    <property type="entry name" value="D,D-DIPEPTIDE TRANSPORT SYSTEM PERMEASE PROTEIN DDPC-RELATED"/>
    <property type="match status" value="1"/>
</dbReference>
<feature type="transmembrane region" description="Helical" evidence="7">
    <location>
        <begin position="141"/>
        <end position="164"/>
    </location>
</feature>
<dbReference type="InterPro" id="IPR050366">
    <property type="entry name" value="BP-dependent_transpt_permease"/>
</dbReference>
<feature type="transmembrane region" description="Helical" evidence="7">
    <location>
        <begin position="219"/>
        <end position="241"/>
    </location>
</feature>
<feature type="transmembrane region" description="Helical" evidence="7">
    <location>
        <begin position="170"/>
        <end position="188"/>
    </location>
</feature>